<protein>
    <submittedName>
        <fullName evidence="1">Uncharacterized protein</fullName>
    </submittedName>
</protein>
<dbReference type="Proteomes" id="UP000024635">
    <property type="component" value="Unassembled WGS sequence"/>
</dbReference>
<gene>
    <name evidence="1" type="primary">Acey_s0112.g287</name>
    <name evidence="1" type="ORF">Y032_0112g287</name>
</gene>
<keyword evidence="2" id="KW-1185">Reference proteome</keyword>
<organism evidence="1 2">
    <name type="scientific">Ancylostoma ceylanicum</name>
    <dbReference type="NCBI Taxonomy" id="53326"/>
    <lineage>
        <taxon>Eukaryota</taxon>
        <taxon>Metazoa</taxon>
        <taxon>Ecdysozoa</taxon>
        <taxon>Nematoda</taxon>
        <taxon>Chromadorea</taxon>
        <taxon>Rhabditida</taxon>
        <taxon>Rhabditina</taxon>
        <taxon>Rhabditomorpha</taxon>
        <taxon>Strongyloidea</taxon>
        <taxon>Ancylostomatidae</taxon>
        <taxon>Ancylostomatinae</taxon>
        <taxon>Ancylostoma</taxon>
    </lineage>
</organism>
<sequence length="86" mass="9610">MNSTYAAEHLDHNDVQYVAELLTEHSQVGSRHLLNASALRSSNSKEFSTVVAYGRPPCVRVANHLPKTPSIGYISQRFARHGLRLH</sequence>
<name>A0A016TDY6_9BILA</name>
<accession>A0A016TDY6</accession>
<reference evidence="2" key="1">
    <citation type="journal article" date="2015" name="Nat. Genet.">
        <title>The genome and transcriptome of the zoonotic hookworm Ancylostoma ceylanicum identify infection-specific gene families.</title>
        <authorList>
            <person name="Schwarz E.M."/>
            <person name="Hu Y."/>
            <person name="Antoshechkin I."/>
            <person name="Miller M.M."/>
            <person name="Sternberg P.W."/>
            <person name="Aroian R.V."/>
        </authorList>
    </citation>
    <scope>NUCLEOTIDE SEQUENCE</scope>
    <source>
        <strain evidence="2">HY135</strain>
    </source>
</reference>
<comment type="caution">
    <text evidence="1">The sequence shown here is derived from an EMBL/GenBank/DDBJ whole genome shotgun (WGS) entry which is preliminary data.</text>
</comment>
<evidence type="ECO:0000313" key="1">
    <source>
        <dbReference type="EMBL" id="EYC00833.1"/>
    </source>
</evidence>
<evidence type="ECO:0000313" key="2">
    <source>
        <dbReference type="Proteomes" id="UP000024635"/>
    </source>
</evidence>
<dbReference type="AlphaFoldDB" id="A0A016TDY6"/>
<proteinExistence type="predicted"/>
<dbReference type="EMBL" id="JARK01001448">
    <property type="protein sequence ID" value="EYC00833.1"/>
    <property type="molecule type" value="Genomic_DNA"/>
</dbReference>